<dbReference type="InterPro" id="IPR000462">
    <property type="entry name" value="CDP-OH_P_trans"/>
</dbReference>
<organism evidence="4 5">
    <name type="scientific">Wenzhouxiangella sediminis</name>
    <dbReference type="NCBI Taxonomy" id="1792836"/>
    <lineage>
        <taxon>Bacteria</taxon>
        <taxon>Pseudomonadati</taxon>
        <taxon>Pseudomonadota</taxon>
        <taxon>Gammaproteobacteria</taxon>
        <taxon>Chromatiales</taxon>
        <taxon>Wenzhouxiangellaceae</taxon>
        <taxon>Wenzhouxiangella</taxon>
    </lineage>
</organism>
<comment type="caution">
    <text evidence="4">The sequence shown here is derived from an EMBL/GenBank/DDBJ whole genome shotgun (WGS) entry which is preliminary data.</text>
</comment>
<gene>
    <name evidence="4" type="ORF">DZC52_12835</name>
</gene>
<keyword evidence="3" id="KW-0472">Membrane</keyword>
<evidence type="ECO:0000256" key="2">
    <source>
        <dbReference type="RuleBase" id="RU003750"/>
    </source>
</evidence>
<feature type="transmembrane region" description="Helical" evidence="3">
    <location>
        <begin position="67"/>
        <end position="87"/>
    </location>
</feature>
<sequence length="247" mass="26578">MWHDASMKGKGIGFDLGAGAILTAGLSAWLAEAWRGNGWPVLGGVAAYTLLAAILAHIRPDRTLSGWANRVTLLRAVIVCSLAGALIEPDLFRERAGAVIALTLAALALDGLDGWLARRFDESSAFGARFDMETDAALILVLCAALWLSGLAPAWVLAIGLMRPVFVLAGLLLPWLSRPLPDRFRRKLVCVVQVGALPTALLPFLPEALRATLLAGALLALTISFALDTAWLFRHRRASQPTQWRMP</sequence>
<evidence type="ECO:0000256" key="1">
    <source>
        <dbReference type="ARBA" id="ARBA00022679"/>
    </source>
</evidence>
<name>A0A3E1K678_9GAMM</name>
<keyword evidence="5" id="KW-1185">Reference proteome</keyword>
<feature type="transmembrane region" description="Helical" evidence="3">
    <location>
        <begin position="130"/>
        <end position="148"/>
    </location>
</feature>
<protein>
    <submittedName>
        <fullName evidence="4">CDP-alcohol phosphatidyltransferase family protein</fullName>
    </submittedName>
</protein>
<proteinExistence type="inferred from homology"/>
<dbReference type="Gene3D" id="1.20.120.1760">
    <property type="match status" value="1"/>
</dbReference>
<dbReference type="PROSITE" id="PS00379">
    <property type="entry name" value="CDP_ALCOHOL_P_TRANSF"/>
    <property type="match status" value="1"/>
</dbReference>
<feature type="transmembrane region" description="Helical" evidence="3">
    <location>
        <begin position="99"/>
        <end position="118"/>
    </location>
</feature>
<keyword evidence="1 2" id="KW-0808">Transferase</keyword>
<dbReference type="GO" id="GO:0016020">
    <property type="term" value="C:membrane"/>
    <property type="evidence" value="ECO:0007669"/>
    <property type="project" value="InterPro"/>
</dbReference>
<dbReference type="Pfam" id="PF01066">
    <property type="entry name" value="CDP-OH_P_transf"/>
    <property type="match status" value="1"/>
</dbReference>
<reference evidence="4 5" key="1">
    <citation type="submission" date="2018-08" db="EMBL/GenBank/DDBJ databases">
        <title>Wenzhouxiangella salilacus sp. nov., a novel bacterium isolated from a saline lake in Xinjiang Province, China.</title>
        <authorList>
            <person name="Han S."/>
        </authorList>
    </citation>
    <scope>NUCLEOTIDE SEQUENCE [LARGE SCALE GENOMIC DNA]</scope>
    <source>
        <strain evidence="4 5">XDB06</strain>
    </source>
</reference>
<accession>A0A3E1K678</accession>
<feature type="transmembrane region" description="Helical" evidence="3">
    <location>
        <begin position="12"/>
        <end position="31"/>
    </location>
</feature>
<keyword evidence="3" id="KW-0812">Transmembrane</keyword>
<keyword evidence="3" id="KW-1133">Transmembrane helix</keyword>
<dbReference type="EMBL" id="QUZK01000046">
    <property type="protein sequence ID" value="RFF29519.1"/>
    <property type="molecule type" value="Genomic_DNA"/>
</dbReference>
<dbReference type="InterPro" id="IPR048254">
    <property type="entry name" value="CDP_ALCOHOL_P_TRANSF_CS"/>
</dbReference>
<evidence type="ECO:0000313" key="4">
    <source>
        <dbReference type="EMBL" id="RFF29519.1"/>
    </source>
</evidence>
<dbReference type="GO" id="GO:0008654">
    <property type="term" value="P:phospholipid biosynthetic process"/>
    <property type="evidence" value="ECO:0007669"/>
    <property type="project" value="InterPro"/>
</dbReference>
<evidence type="ECO:0000313" key="5">
    <source>
        <dbReference type="Proteomes" id="UP000260351"/>
    </source>
</evidence>
<evidence type="ECO:0000256" key="3">
    <source>
        <dbReference type="SAM" id="Phobius"/>
    </source>
</evidence>
<dbReference type="AlphaFoldDB" id="A0A3E1K678"/>
<dbReference type="Proteomes" id="UP000260351">
    <property type="component" value="Unassembled WGS sequence"/>
</dbReference>
<dbReference type="GO" id="GO:0016780">
    <property type="term" value="F:phosphotransferase activity, for other substituted phosphate groups"/>
    <property type="evidence" value="ECO:0007669"/>
    <property type="project" value="InterPro"/>
</dbReference>
<comment type="similarity">
    <text evidence="2">Belongs to the CDP-alcohol phosphatidyltransferase class-I family.</text>
</comment>
<feature type="transmembrane region" description="Helical" evidence="3">
    <location>
        <begin position="211"/>
        <end position="233"/>
    </location>
</feature>
<dbReference type="InterPro" id="IPR043130">
    <property type="entry name" value="CDP-OH_PTrfase_TM_dom"/>
</dbReference>
<feature type="transmembrane region" description="Helical" evidence="3">
    <location>
        <begin position="37"/>
        <end position="55"/>
    </location>
</feature>